<evidence type="ECO:0008006" key="4">
    <source>
        <dbReference type="Google" id="ProtNLM"/>
    </source>
</evidence>
<keyword evidence="1" id="KW-0472">Membrane</keyword>
<dbReference type="EMBL" id="JADNRY010000100">
    <property type="protein sequence ID" value="KAF9065664.1"/>
    <property type="molecule type" value="Genomic_DNA"/>
</dbReference>
<keyword evidence="1" id="KW-0812">Transmembrane</keyword>
<evidence type="ECO:0000256" key="1">
    <source>
        <dbReference type="SAM" id="Phobius"/>
    </source>
</evidence>
<gene>
    <name evidence="2" type="ORF">BDP27DRAFT_1450125</name>
</gene>
<feature type="transmembrane region" description="Helical" evidence="1">
    <location>
        <begin position="110"/>
        <end position="134"/>
    </location>
</feature>
<comment type="caution">
    <text evidence="2">The sequence shown here is derived from an EMBL/GenBank/DDBJ whole genome shotgun (WGS) entry which is preliminary data.</text>
</comment>
<name>A0A9P5PLX7_9AGAR</name>
<proteinExistence type="predicted"/>
<protein>
    <recommendedName>
        <fullName evidence="4">Transmembrane protein</fullName>
    </recommendedName>
</protein>
<dbReference type="Proteomes" id="UP000772434">
    <property type="component" value="Unassembled WGS sequence"/>
</dbReference>
<evidence type="ECO:0000313" key="2">
    <source>
        <dbReference type="EMBL" id="KAF9065664.1"/>
    </source>
</evidence>
<dbReference type="OrthoDB" id="2826615at2759"/>
<organism evidence="2 3">
    <name type="scientific">Rhodocollybia butyracea</name>
    <dbReference type="NCBI Taxonomy" id="206335"/>
    <lineage>
        <taxon>Eukaryota</taxon>
        <taxon>Fungi</taxon>
        <taxon>Dikarya</taxon>
        <taxon>Basidiomycota</taxon>
        <taxon>Agaricomycotina</taxon>
        <taxon>Agaricomycetes</taxon>
        <taxon>Agaricomycetidae</taxon>
        <taxon>Agaricales</taxon>
        <taxon>Marasmiineae</taxon>
        <taxon>Omphalotaceae</taxon>
        <taxon>Rhodocollybia</taxon>
    </lineage>
</organism>
<keyword evidence="1" id="KW-1133">Transmembrane helix</keyword>
<evidence type="ECO:0000313" key="3">
    <source>
        <dbReference type="Proteomes" id="UP000772434"/>
    </source>
</evidence>
<keyword evidence="3" id="KW-1185">Reference proteome</keyword>
<sequence length="240" mass="26214">MRNHQVVCMKLKACVFPPYYILQWYVVHFLLINSTKIHEKTRMVFIIASTSSEQQHLTISLTSQPNNDFLYLAKTIGTDWDEDWISLKFSVGENKWIWTRSRRILQISQIHLMVESIALFALLNAALVSSVVLVPKSVAAEGPDIVNSPDAINIVLACSQTNLVSCRQFTGTTLPVGCTSLGLTGQTNDVESVATASGILCTFFTGTACTGSSQLINGTINDLAVVGFSNKANSFTCASN</sequence>
<dbReference type="AlphaFoldDB" id="A0A9P5PLX7"/>
<accession>A0A9P5PLX7</accession>
<reference evidence="2" key="1">
    <citation type="submission" date="2020-11" db="EMBL/GenBank/DDBJ databases">
        <authorList>
            <consortium name="DOE Joint Genome Institute"/>
            <person name="Ahrendt S."/>
            <person name="Riley R."/>
            <person name="Andreopoulos W."/>
            <person name="Labutti K."/>
            <person name="Pangilinan J."/>
            <person name="Ruiz-Duenas F.J."/>
            <person name="Barrasa J.M."/>
            <person name="Sanchez-Garcia M."/>
            <person name="Camarero S."/>
            <person name="Miyauchi S."/>
            <person name="Serrano A."/>
            <person name="Linde D."/>
            <person name="Babiker R."/>
            <person name="Drula E."/>
            <person name="Ayuso-Fernandez I."/>
            <person name="Pacheco R."/>
            <person name="Padilla G."/>
            <person name="Ferreira P."/>
            <person name="Barriuso J."/>
            <person name="Kellner H."/>
            <person name="Castanera R."/>
            <person name="Alfaro M."/>
            <person name="Ramirez L."/>
            <person name="Pisabarro A.G."/>
            <person name="Kuo A."/>
            <person name="Tritt A."/>
            <person name="Lipzen A."/>
            <person name="He G."/>
            <person name="Yan M."/>
            <person name="Ng V."/>
            <person name="Cullen D."/>
            <person name="Martin F."/>
            <person name="Rosso M.-N."/>
            <person name="Henrissat B."/>
            <person name="Hibbett D."/>
            <person name="Martinez A.T."/>
            <person name="Grigoriev I.V."/>
        </authorList>
    </citation>
    <scope>NUCLEOTIDE SEQUENCE</scope>
    <source>
        <strain evidence="2">AH 40177</strain>
    </source>
</reference>